<organism evidence="1 2">
    <name type="scientific">Cichorium intybus</name>
    <name type="common">Chicory</name>
    <dbReference type="NCBI Taxonomy" id="13427"/>
    <lineage>
        <taxon>Eukaryota</taxon>
        <taxon>Viridiplantae</taxon>
        <taxon>Streptophyta</taxon>
        <taxon>Embryophyta</taxon>
        <taxon>Tracheophyta</taxon>
        <taxon>Spermatophyta</taxon>
        <taxon>Magnoliopsida</taxon>
        <taxon>eudicotyledons</taxon>
        <taxon>Gunneridae</taxon>
        <taxon>Pentapetalae</taxon>
        <taxon>asterids</taxon>
        <taxon>campanulids</taxon>
        <taxon>Asterales</taxon>
        <taxon>Asteraceae</taxon>
        <taxon>Cichorioideae</taxon>
        <taxon>Cichorieae</taxon>
        <taxon>Cichoriinae</taxon>
        <taxon>Cichorium</taxon>
    </lineage>
</organism>
<evidence type="ECO:0000313" key="1">
    <source>
        <dbReference type="EMBL" id="KAI3736537.1"/>
    </source>
</evidence>
<protein>
    <submittedName>
        <fullName evidence="1">Uncharacterized protein</fullName>
    </submittedName>
</protein>
<dbReference type="Proteomes" id="UP001055811">
    <property type="component" value="Linkage Group LG05"/>
</dbReference>
<reference evidence="1 2" key="2">
    <citation type="journal article" date="2022" name="Mol. Ecol. Resour.">
        <title>The genomes of chicory, endive, great burdock and yacon provide insights into Asteraceae paleo-polyploidization history and plant inulin production.</title>
        <authorList>
            <person name="Fan W."/>
            <person name="Wang S."/>
            <person name="Wang H."/>
            <person name="Wang A."/>
            <person name="Jiang F."/>
            <person name="Liu H."/>
            <person name="Zhao H."/>
            <person name="Xu D."/>
            <person name="Zhang Y."/>
        </authorList>
    </citation>
    <scope>NUCLEOTIDE SEQUENCE [LARGE SCALE GENOMIC DNA]</scope>
    <source>
        <strain evidence="2">cv. Punajuju</strain>
        <tissue evidence="1">Leaves</tissue>
    </source>
</reference>
<accession>A0ACB9CQF9</accession>
<proteinExistence type="predicted"/>
<evidence type="ECO:0000313" key="2">
    <source>
        <dbReference type="Proteomes" id="UP001055811"/>
    </source>
</evidence>
<comment type="caution">
    <text evidence="1">The sequence shown here is derived from an EMBL/GenBank/DDBJ whole genome shotgun (WGS) entry which is preliminary data.</text>
</comment>
<sequence length="71" mass="8408">MIILFSKKRCSRPFLQLETLSNLRRLCIPTCLPYPLPYYIYSNSDSLAIPFLKQVFCKSTNQFHLFILQFS</sequence>
<name>A0ACB9CQF9_CICIN</name>
<dbReference type="EMBL" id="CM042013">
    <property type="protein sequence ID" value="KAI3736537.1"/>
    <property type="molecule type" value="Genomic_DNA"/>
</dbReference>
<keyword evidence="2" id="KW-1185">Reference proteome</keyword>
<reference evidence="2" key="1">
    <citation type="journal article" date="2022" name="Mol. Ecol. Resour.">
        <title>The genomes of chicory, endive, great burdock and yacon provide insights into Asteraceae palaeo-polyploidization history and plant inulin production.</title>
        <authorList>
            <person name="Fan W."/>
            <person name="Wang S."/>
            <person name="Wang H."/>
            <person name="Wang A."/>
            <person name="Jiang F."/>
            <person name="Liu H."/>
            <person name="Zhao H."/>
            <person name="Xu D."/>
            <person name="Zhang Y."/>
        </authorList>
    </citation>
    <scope>NUCLEOTIDE SEQUENCE [LARGE SCALE GENOMIC DNA]</scope>
    <source>
        <strain evidence="2">cv. Punajuju</strain>
    </source>
</reference>
<gene>
    <name evidence="1" type="ORF">L2E82_26372</name>
</gene>